<evidence type="ECO:0000313" key="4">
    <source>
        <dbReference type="EMBL" id="GFD52249.1"/>
    </source>
</evidence>
<feature type="domain" description="Methyl-accepting transducer" evidence="3">
    <location>
        <begin position="1"/>
        <end position="108"/>
    </location>
</feature>
<dbReference type="PROSITE" id="PS50111">
    <property type="entry name" value="CHEMOTAXIS_TRANSDUC_2"/>
    <property type="match status" value="1"/>
</dbReference>
<dbReference type="InterPro" id="IPR004089">
    <property type="entry name" value="MCPsignal_dom"/>
</dbReference>
<feature type="non-terminal residue" evidence="4">
    <location>
        <position position="108"/>
    </location>
</feature>
<dbReference type="GO" id="GO:0016020">
    <property type="term" value="C:membrane"/>
    <property type="evidence" value="ECO:0007669"/>
    <property type="project" value="InterPro"/>
</dbReference>
<dbReference type="AlphaFoldDB" id="A0A699WYJ9"/>
<evidence type="ECO:0000256" key="2">
    <source>
        <dbReference type="PROSITE-ProRule" id="PRU00284"/>
    </source>
</evidence>
<evidence type="ECO:0000259" key="3">
    <source>
        <dbReference type="PROSITE" id="PS50111"/>
    </source>
</evidence>
<feature type="non-terminal residue" evidence="4">
    <location>
        <position position="1"/>
    </location>
</feature>
<name>A0A699WYJ9_TANCI</name>
<keyword evidence="1 2" id="KW-0807">Transducer</keyword>
<dbReference type="SUPFAM" id="SSF58104">
    <property type="entry name" value="Methyl-accepting chemotaxis protein (MCP) signaling domain"/>
    <property type="match status" value="1"/>
</dbReference>
<proteinExistence type="predicted"/>
<organism evidence="4">
    <name type="scientific">Tanacetum cinerariifolium</name>
    <name type="common">Dalmatian daisy</name>
    <name type="synonym">Chrysanthemum cinerariifolium</name>
    <dbReference type="NCBI Taxonomy" id="118510"/>
    <lineage>
        <taxon>Eukaryota</taxon>
        <taxon>Viridiplantae</taxon>
        <taxon>Streptophyta</taxon>
        <taxon>Embryophyta</taxon>
        <taxon>Tracheophyta</taxon>
        <taxon>Spermatophyta</taxon>
        <taxon>Magnoliopsida</taxon>
        <taxon>eudicotyledons</taxon>
        <taxon>Gunneridae</taxon>
        <taxon>Pentapetalae</taxon>
        <taxon>asterids</taxon>
        <taxon>campanulids</taxon>
        <taxon>Asterales</taxon>
        <taxon>Asteraceae</taxon>
        <taxon>Asteroideae</taxon>
        <taxon>Anthemideae</taxon>
        <taxon>Anthemidinae</taxon>
        <taxon>Tanacetum</taxon>
    </lineage>
</organism>
<dbReference type="PANTHER" id="PTHR32089:SF120">
    <property type="entry name" value="METHYL-ACCEPTING CHEMOTAXIS PROTEIN TLPQ"/>
    <property type="match status" value="1"/>
</dbReference>
<comment type="caution">
    <text evidence="4">The sequence shown here is derived from an EMBL/GenBank/DDBJ whole genome shotgun (WGS) entry which is preliminary data.</text>
</comment>
<dbReference type="PANTHER" id="PTHR32089">
    <property type="entry name" value="METHYL-ACCEPTING CHEMOTAXIS PROTEIN MCPB"/>
    <property type="match status" value="1"/>
</dbReference>
<dbReference type="Gene3D" id="1.10.287.950">
    <property type="entry name" value="Methyl-accepting chemotaxis protein"/>
    <property type="match status" value="1"/>
</dbReference>
<protein>
    <submittedName>
        <fullName evidence="4">Biofilm dispersion protein BdlA-like</fullName>
    </submittedName>
</protein>
<dbReference type="GO" id="GO:0007165">
    <property type="term" value="P:signal transduction"/>
    <property type="evidence" value="ECO:0007669"/>
    <property type="project" value="UniProtKB-KW"/>
</dbReference>
<dbReference type="Pfam" id="PF00015">
    <property type="entry name" value="MCPsignal"/>
    <property type="match status" value="1"/>
</dbReference>
<evidence type="ECO:0000256" key="1">
    <source>
        <dbReference type="ARBA" id="ARBA00023224"/>
    </source>
</evidence>
<sequence length="108" mass="11062">LNAAIEAARAGEQGRGFAVVADEVRALAARTQASTGEIEGMISSVQSSADQAVGSMGKSQALVNDTQSLAQATGQALEQIAEAIAQINDRNLVIATASEEQAHVAREV</sequence>
<reference evidence="4" key="1">
    <citation type="journal article" date="2019" name="Sci. Rep.">
        <title>Draft genome of Tanacetum cinerariifolium, the natural source of mosquito coil.</title>
        <authorList>
            <person name="Yamashiro T."/>
            <person name="Shiraishi A."/>
            <person name="Satake H."/>
            <person name="Nakayama K."/>
        </authorList>
    </citation>
    <scope>NUCLEOTIDE SEQUENCE</scope>
</reference>
<gene>
    <name evidence="4" type="ORF">Tci_924218</name>
</gene>
<accession>A0A699WYJ9</accession>
<dbReference type="EMBL" id="BKCJ011779893">
    <property type="protein sequence ID" value="GFD52249.1"/>
    <property type="molecule type" value="Genomic_DNA"/>
</dbReference>